<evidence type="ECO:0000313" key="9">
    <source>
        <dbReference type="EMBL" id="SHE49755.1"/>
    </source>
</evidence>
<feature type="transmembrane region" description="Helical" evidence="8">
    <location>
        <begin position="6"/>
        <end position="25"/>
    </location>
</feature>
<evidence type="ECO:0000256" key="1">
    <source>
        <dbReference type="ARBA" id="ARBA00004651"/>
    </source>
</evidence>
<feature type="transmembrane region" description="Helical" evidence="8">
    <location>
        <begin position="287"/>
        <end position="306"/>
    </location>
</feature>
<dbReference type="InterPro" id="IPR038770">
    <property type="entry name" value="Na+/solute_symporter_sf"/>
</dbReference>
<dbReference type="InterPro" id="IPR004776">
    <property type="entry name" value="Mem_transp_PIN-like"/>
</dbReference>
<keyword evidence="4" id="KW-1003">Cell membrane</keyword>
<dbReference type="STRING" id="1122155.SAMN02745158_00649"/>
<dbReference type="Proteomes" id="UP000184245">
    <property type="component" value="Unassembled WGS sequence"/>
</dbReference>
<evidence type="ECO:0000256" key="7">
    <source>
        <dbReference type="ARBA" id="ARBA00023136"/>
    </source>
</evidence>
<gene>
    <name evidence="9" type="ORF">SAMN02745158_00649</name>
</gene>
<evidence type="ECO:0000256" key="4">
    <source>
        <dbReference type="ARBA" id="ARBA00022475"/>
    </source>
</evidence>
<evidence type="ECO:0000256" key="3">
    <source>
        <dbReference type="ARBA" id="ARBA00022448"/>
    </source>
</evidence>
<comment type="subcellular location">
    <subcellularLocation>
        <location evidence="1">Cell membrane</location>
        <topology evidence="1">Multi-pass membrane protein</topology>
    </subcellularLocation>
</comment>
<reference evidence="9 10" key="1">
    <citation type="submission" date="2016-11" db="EMBL/GenBank/DDBJ databases">
        <authorList>
            <person name="Jaros S."/>
            <person name="Januszkiewicz K."/>
            <person name="Wedrychowicz H."/>
        </authorList>
    </citation>
    <scope>NUCLEOTIDE SEQUENCE [LARGE SCALE GENOMIC DNA]</scope>
    <source>
        <strain evidence="9 10">DSM 17459</strain>
    </source>
</reference>
<keyword evidence="10" id="KW-1185">Reference proteome</keyword>
<dbReference type="PANTHER" id="PTHR36838">
    <property type="entry name" value="AUXIN EFFLUX CARRIER FAMILY PROTEIN"/>
    <property type="match status" value="1"/>
</dbReference>
<dbReference type="Gene3D" id="1.20.1530.20">
    <property type="match status" value="1"/>
</dbReference>
<evidence type="ECO:0000256" key="5">
    <source>
        <dbReference type="ARBA" id="ARBA00022692"/>
    </source>
</evidence>
<feature type="transmembrane region" description="Helical" evidence="8">
    <location>
        <begin position="127"/>
        <end position="148"/>
    </location>
</feature>
<dbReference type="PANTHER" id="PTHR36838:SF4">
    <property type="entry name" value="AUXIN EFFLUX CARRIER FAMILY PROTEIN"/>
    <property type="match status" value="1"/>
</dbReference>
<dbReference type="GO" id="GO:0005886">
    <property type="term" value="C:plasma membrane"/>
    <property type="evidence" value="ECO:0007669"/>
    <property type="project" value="UniProtKB-SubCell"/>
</dbReference>
<sequence length="313" mass="33354">MQNLILSFSVVFPLFAYMLLGFGIRKMKLLDARIFKPLNGMIFQVFIPIMLFVDVYESDFKSSVNKGLFLYAAVMVILLFLLLCAAVPRFVREKKDASVMIQGIYRSNYVLFGVSIGANLYKDGDIGVIAAMAALIVPLFNILAVILFEMFRGGRAKPGAVVKGVLKNPLVGAGILGILFAVLNIRLPALAVDTLDNIGSMASPMALICLGGMLSFESVRKHRKKLGAVLLGRLILVPAAAVAVAAALGYREVELVGILAVFGSPTAVASAPMAQSMGGNGELAGEIVAASSAACVVTMFLFIWALKTLGWVS</sequence>
<keyword evidence="6 8" id="KW-1133">Transmembrane helix</keyword>
<comment type="similarity">
    <text evidence="2">Belongs to the auxin efflux carrier (TC 2.A.69) family.</text>
</comment>
<proteinExistence type="inferred from homology"/>
<evidence type="ECO:0000256" key="6">
    <source>
        <dbReference type="ARBA" id="ARBA00022989"/>
    </source>
</evidence>
<evidence type="ECO:0008006" key="11">
    <source>
        <dbReference type="Google" id="ProtNLM"/>
    </source>
</evidence>
<dbReference type="Pfam" id="PF03547">
    <property type="entry name" value="Mem_trans"/>
    <property type="match status" value="2"/>
</dbReference>
<dbReference type="AlphaFoldDB" id="A0A1M4TZ47"/>
<dbReference type="RefSeq" id="WP_072848957.1">
    <property type="nucleotide sequence ID" value="NZ_FQVI01000002.1"/>
</dbReference>
<evidence type="ECO:0000256" key="8">
    <source>
        <dbReference type="SAM" id="Phobius"/>
    </source>
</evidence>
<keyword evidence="7 8" id="KW-0472">Membrane</keyword>
<dbReference type="GO" id="GO:0055085">
    <property type="term" value="P:transmembrane transport"/>
    <property type="evidence" value="ECO:0007669"/>
    <property type="project" value="InterPro"/>
</dbReference>
<dbReference type="EMBL" id="FQVI01000002">
    <property type="protein sequence ID" value="SHE49755.1"/>
    <property type="molecule type" value="Genomic_DNA"/>
</dbReference>
<feature type="transmembrane region" description="Helical" evidence="8">
    <location>
        <begin position="37"/>
        <end position="56"/>
    </location>
</feature>
<feature type="transmembrane region" description="Helical" evidence="8">
    <location>
        <begin position="198"/>
        <end position="216"/>
    </location>
</feature>
<keyword evidence="3" id="KW-0813">Transport</keyword>
<name>A0A1M4TZ47_9CLOT</name>
<feature type="transmembrane region" description="Helical" evidence="8">
    <location>
        <begin position="103"/>
        <end position="121"/>
    </location>
</feature>
<feature type="transmembrane region" description="Helical" evidence="8">
    <location>
        <begin position="68"/>
        <end position="91"/>
    </location>
</feature>
<feature type="transmembrane region" description="Helical" evidence="8">
    <location>
        <begin position="228"/>
        <end position="249"/>
    </location>
</feature>
<keyword evidence="5 8" id="KW-0812">Transmembrane</keyword>
<evidence type="ECO:0000256" key="2">
    <source>
        <dbReference type="ARBA" id="ARBA00010145"/>
    </source>
</evidence>
<accession>A0A1M4TZ47</accession>
<dbReference type="OrthoDB" id="9794315at2"/>
<protein>
    <recommendedName>
        <fullName evidence="11">AEC family transporter</fullName>
    </recommendedName>
</protein>
<feature type="transmembrane region" description="Helical" evidence="8">
    <location>
        <begin position="169"/>
        <end position="192"/>
    </location>
</feature>
<organism evidence="9 10">
    <name type="scientific">Lactonifactor longoviformis DSM 17459</name>
    <dbReference type="NCBI Taxonomy" id="1122155"/>
    <lineage>
        <taxon>Bacteria</taxon>
        <taxon>Bacillati</taxon>
        <taxon>Bacillota</taxon>
        <taxon>Clostridia</taxon>
        <taxon>Eubacteriales</taxon>
        <taxon>Clostridiaceae</taxon>
        <taxon>Lactonifactor</taxon>
    </lineage>
</organism>
<evidence type="ECO:0000313" key="10">
    <source>
        <dbReference type="Proteomes" id="UP000184245"/>
    </source>
</evidence>